<sequence length="178" mass="19715">MGEFLHQLDRALYAALPGALVSLLILLTLAPIRLPDVMSAAPLLPLMAVYHFCLFRADALPAWLLFVLGMLFDLLQGGPGAPVGISALQFLLVRQVILGNQKYLVSVSFTFIWLGYAILSAAAVTLSWWVAALLTWRWIDPQPAFFQYIVSLFLYPIFGWVLGRGRNRDPLNAPGSRS</sequence>
<keyword evidence="1" id="KW-0812">Transmembrane</keyword>
<keyword evidence="1" id="KW-0472">Membrane</keyword>
<name>A0A5C8PQT1_9HYPH</name>
<dbReference type="Proteomes" id="UP000321638">
    <property type="component" value="Unassembled WGS sequence"/>
</dbReference>
<reference evidence="2 3" key="1">
    <citation type="submission" date="2019-06" db="EMBL/GenBank/DDBJ databases">
        <title>New taxonomy in bacterial strain CC-CFT640, isolated from vineyard.</title>
        <authorList>
            <person name="Lin S.-Y."/>
            <person name="Tsai C.-F."/>
            <person name="Young C.-C."/>
        </authorList>
    </citation>
    <scope>NUCLEOTIDE SEQUENCE [LARGE SCALE GENOMIC DNA]</scope>
    <source>
        <strain evidence="2 3">CC-CFT640</strain>
    </source>
</reference>
<feature type="transmembrane region" description="Helical" evidence="1">
    <location>
        <begin position="145"/>
        <end position="163"/>
    </location>
</feature>
<protein>
    <recommendedName>
        <fullName evidence="4">Rod shape-determining protein MreD</fullName>
    </recommendedName>
</protein>
<dbReference type="AlphaFoldDB" id="A0A5C8PQT1"/>
<accession>A0A5C8PQT1</accession>
<organism evidence="2 3">
    <name type="scientific">Vineibacter terrae</name>
    <dbReference type="NCBI Taxonomy" id="2586908"/>
    <lineage>
        <taxon>Bacteria</taxon>
        <taxon>Pseudomonadati</taxon>
        <taxon>Pseudomonadota</taxon>
        <taxon>Alphaproteobacteria</taxon>
        <taxon>Hyphomicrobiales</taxon>
        <taxon>Vineibacter</taxon>
    </lineage>
</organism>
<feature type="transmembrane region" description="Helical" evidence="1">
    <location>
        <begin position="103"/>
        <end position="130"/>
    </location>
</feature>
<comment type="caution">
    <text evidence="2">The sequence shown here is derived from an EMBL/GenBank/DDBJ whole genome shotgun (WGS) entry which is preliminary data.</text>
</comment>
<evidence type="ECO:0000313" key="2">
    <source>
        <dbReference type="EMBL" id="TXL77543.1"/>
    </source>
</evidence>
<evidence type="ECO:0008006" key="4">
    <source>
        <dbReference type="Google" id="ProtNLM"/>
    </source>
</evidence>
<feature type="transmembrane region" description="Helical" evidence="1">
    <location>
        <begin position="12"/>
        <end position="30"/>
    </location>
</feature>
<dbReference type="OrthoDB" id="7161178at2"/>
<evidence type="ECO:0000256" key="1">
    <source>
        <dbReference type="SAM" id="Phobius"/>
    </source>
</evidence>
<dbReference type="RefSeq" id="WP_147846583.1">
    <property type="nucleotide sequence ID" value="NZ_VDUZ01000008.1"/>
</dbReference>
<keyword evidence="1" id="KW-1133">Transmembrane helix</keyword>
<gene>
    <name evidence="2" type="ORF">FHP25_08925</name>
</gene>
<dbReference type="EMBL" id="VDUZ01000008">
    <property type="protein sequence ID" value="TXL77543.1"/>
    <property type="molecule type" value="Genomic_DNA"/>
</dbReference>
<evidence type="ECO:0000313" key="3">
    <source>
        <dbReference type="Proteomes" id="UP000321638"/>
    </source>
</evidence>
<feature type="transmembrane region" description="Helical" evidence="1">
    <location>
        <begin position="63"/>
        <end position="91"/>
    </location>
</feature>
<proteinExistence type="predicted"/>
<keyword evidence="3" id="KW-1185">Reference proteome</keyword>